<comment type="subcellular location">
    <subcellularLocation>
        <location evidence="1">Nucleus</location>
    </subcellularLocation>
</comment>
<evidence type="ECO:0000259" key="9">
    <source>
        <dbReference type="Pfam" id="PF08790"/>
    </source>
</evidence>
<dbReference type="Pfam" id="PF21599">
    <property type="entry name" value="ZSWIM3_N"/>
    <property type="match status" value="1"/>
</dbReference>
<evidence type="ECO:0000256" key="8">
    <source>
        <dbReference type="PROSITE-ProRule" id="PRU01145"/>
    </source>
</evidence>
<feature type="domain" description="Zinc finger C2H2 LYAR-type" evidence="9">
    <location>
        <begin position="346"/>
        <end position="373"/>
    </location>
</feature>
<dbReference type="GO" id="GO:0005730">
    <property type="term" value="C:nucleolus"/>
    <property type="evidence" value="ECO:0007669"/>
    <property type="project" value="TreeGrafter"/>
</dbReference>
<evidence type="ECO:0000259" key="10">
    <source>
        <dbReference type="Pfam" id="PF21599"/>
    </source>
</evidence>
<dbReference type="PANTHER" id="PTHR13100">
    <property type="entry name" value="CELL GROWTH-REGULATING NUCLEOLAR PROTEIN LYAR"/>
    <property type="match status" value="1"/>
</dbReference>
<dbReference type="EMBL" id="JYDJ01000019">
    <property type="protein sequence ID" value="KRX49207.1"/>
    <property type="molecule type" value="Genomic_DNA"/>
</dbReference>
<dbReference type="OrthoDB" id="21474at2759"/>
<dbReference type="Pfam" id="PF25879">
    <property type="entry name" value="WHD_LYAR"/>
    <property type="match status" value="1"/>
</dbReference>
<dbReference type="PROSITE" id="PS51257">
    <property type="entry name" value="PROKAR_LIPOPROTEIN"/>
    <property type="match status" value="1"/>
</dbReference>
<dbReference type="PANTHER" id="PTHR13100:SF10">
    <property type="entry name" value="CELL GROWTH-REGULATING NUCLEOLAR PROTEIN"/>
    <property type="match status" value="1"/>
</dbReference>
<dbReference type="FunFam" id="1.10.10.2100:FF:000002">
    <property type="entry name" value="cell growth-regulating nucleolar protein-like"/>
    <property type="match status" value="1"/>
</dbReference>
<keyword evidence="13" id="KW-1185">Reference proteome</keyword>
<comment type="caution">
    <text evidence="12">The sequence shown here is derived from an EMBL/GenBank/DDBJ whole genome shotgun (WGS) entry which is preliminary data.</text>
</comment>
<feature type="domain" description="ZSWIM3 N-terminal" evidence="10">
    <location>
        <begin position="68"/>
        <end position="171"/>
    </location>
</feature>
<dbReference type="Proteomes" id="UP000055048">
    <property type="component" value="Unassembled WGS sequence"/>
</dbReference>
<dbReference type="STRING" id="144512.A0A0V0UEJ6"/>
<name>A0A0V0UEJ6_9BILA</name>
<keyword evidence="4 8" id="KW-0863">Zinc-finger</keyword>
<keyword evidence="6" id="KW-0175">Coiled coil</keyword>
<feature type="domain" description="Cell growth-regulating nucleolar protein-like winged helix" evidence="11">
    <location>
        <begin position="536"/>
        <end position="606"/>
    </location>
</feature>
<evidence type="ECO:0000256" key="4">
    <source>
        <dbReference type="ARBA" id="ARBA00022771"/>
    </source>
</evidence>
<accession>A0A0V0UEJ6</accession>
<dbReference type="FunFam" id="3.30.1490.490:FF:000001">
    <property type="entry name" value="cell growth-regulating nucleolar protein-like"/>
    <property type="match status" value="1"/>
</dbReference>
<dbReference type="GO" id="GO:0003677">
    <property type="term" value="F:DNA binding"/>
    <property type="evidence" value="ECO:0007669"/>
    <property type="project" value="InterPro"/>
</dbReference>
<evidence type="ECO:0000256" key="5">
    <source>
        <dbReference type="ARBA" id="ARBA00022833"/>
    </source>
</evidence>
<dbReference type="InterPro" id="IPR014898">
    <property type="entry name" value="Znf_C2H2_LYAR"/>
</dbReference>
<reference evidence="12 13" key="1">
    <citation type="submission" date="2015-01" db="EMBL/GenBank/DDBJ databases">
        <title>Evolution of Trichinella species and genotypes.</title>
        <authorList>
            <person name="Korhonen P.K."/>
            <person name="Edoardo P."/>
            <person name="Giuseppe L.R."/>
            <person name="Gasser R.B."/>
        </authorList>
    </citation>
    <scope>NUCLEOTIDE SEQUENCE [LARGE SCALE GENOMIC DNA]</scope>
    <source>
        <strain evidence="12">ISS417</strain>
    </source>
</reference>
<dbReference type="GO" id="GO:0006364">
    <property type="term" value="P:rRNA processing"/>
    <property type="evidence" value="ECO:0007669"/>
    <property type="project" value="TreeGrafter"/>
</dbReference>
<keyword evidence="3" id="KW-0677">Repeat</keyword>
<evidence type="ECO:0000256" key="6">
    <source>
        <dbReference type="ARBA" id="ARBA00023054"/>
    </source>
</evidence>
<dbReference type="Gene3D" id="1.10.10.2100">
    <property type="match status" value="1"/>
</dbReference>
<evidence type="ECO:0000256" key="1">
    <source>
        <dbReference type="ARBA" id="ARBA00004123"/>
    </source>
</evidence>
<dbReference type="GO" id="GO:0008270">
    <property type="term" value="F:zinc ion binding"/>
    <property type="evidence" value="ECO:0007669"/>
    <property type="project" value="UniProtKB-KW"/>
</dbReference>
<proteinExistence type="predicted"/>
<dbReference type="GO" id="GO:0000122">
    <property type="term" value="P:negative regulation of transcription by RNA polymerase II"/>
    <property type="evidence" value="ECO:0007669"/>
    <property type="project" value="TreeGrafter"/>
</dbReference>
<keyword evidence="5" id="KW-0862">Zinc</keyword>
<protein>
    <submittedName>
        <fullName evidence="12">Cell growth-regulating nucleolar protein</fullName>
    </submittedName>
</protein>
<dbReference type="InterPro" id="IPR058719">
    <property type="entry name" value="WHD_LYAR"/>
</dbReference>
<sequence>MDRAQDDKRFTSENIWCGQLTVQSCSVSEERSVLSSQLAIMDVVESLRPSNRQHGASRLSATQISDFQVGRRFKSFLEFERAFNAWKSKYFHPLRVVGSETLRSVDAGIDPVCRYRYIIYQCVHYGEPRFGDCPKKRRKYYLSSGCKAMLRLTYSWEEHALRIATLHDEHSGHTVSAEAYKKFAEKCRKHRRQNFANATWSFSPPLPSTIFANSQTLQSISNRNVGPFSDQDNRLVTAEIAIDKSVSVVNDKQTNKEKVELSIIPRTDEERFQMIHVVLQNLCDHLLETEDARFDEKLALLDTIYSQWQSANVFEMVFFTCNGCGESVKKVQVVRHRMRCRRSYVVSCMDCGRDFQGEEYNTHKKCISEEAKYSGGTIENKETKGELKQQSWIENVQCAIDSVKSSNFKLRQLLETLKSYNNIPRKQVKFENFIKNSLRVRDVKLIKDAWKAISDTQLSSVDNGQNCANITESNGSKFDEQSKNINKKNEIIADSSNHKRKSEDHHLDIEIDDNDGANKVQKLNNSELEEWDTIVGKPKCKSVIKKILMGQLNKEMKLKKLYKAALLALSDRYLGKYTQEQLIRFIAKAITKSSKFMIDGKIVKFVE</sequence>
<evidence type="ECO:0000256" key="7">
    <source>
        <dbReference type="ARBA" id="ARBA00023242"/>
    </source>
</evidence>
<dbReference type="PROSITE" id="PS51804">
    <property type="entry name" value="ZF_C2HC_LYAR"/>
    <property type="match status" value="2"/>
</dbReference>
<dbReference type="InterPro" id="IPR039999">
    <property type="entry name" value="LYAR"/>
</dbReference>
<evidence type="ECO:0000259" key="11">
    <source>
        <dbReference type="Pfam" id="PF25879"/>
    </source>
</evidence>
<dbReference type="Pfam" id="PF08790">
    <property type="entry name" value="zf-LYAR"/>
    <property type="match status" value="1"/>
</dbReference>
<dbReference type="Gene3D" id="3.30.1490.490">
    <property type="match status" value="1"/>
</dbReference>
<dbReference type="InterPro" id="IPR048325">
    <property type="entry name" value="ZSWIM3_N"/>
</dbReference>
<organism evidence="12 13">
    <name type="scientific">Trichinella murrelli</name>
    <dbReference type="NCBI Taxonomy" id="144512"/>
    <lineage>
        <taxon>Eukaryota</taxon>
        <taxon>Metazoa</taxon>
        <taxon>Ecdysozoa</taxon>
        <taxon>Nematoda</taxon>
        <taxon>Enoplea</taxon>
        <taxon>Dorylaimia</taxon>
        <taxon>Trichinellida</taxon>
        <taxon>Trichinellidae</taxon>
        <taxon>Trichinella</taxon>
    </lineage>
</organism>
<evidence type="ECO:0000313" key="12">
    <source>
        <dbReference type="EMBL" id="KRX49207.1"/>
    </source>
</evidence>
<evidence type="ECO:0000256" key="3">
    <source>
        <dbReference type="ARBA" id="ARBA00022737"/>
    </source>
</evidence>
<dbReference type="SUPFAM" id="SSF57667">
    <property type="entry name" value="beta-beta-alpha zinc fingers"/>
    <property type="match status" value="2"/>
</dbReference>
<keyword evidence="2" id="KW-0479">Metal-binding</keyword>
<evidence type="ECO:0000313" key="13">
    <source>
        <dbReference type="Proteomes" id="UP000055048"/>
    </source>
</evidence>
<dbReference type="AlphaFoldDB" id="A0A0V0UEJ6"/>
<dbReference type="InterPro" id="IPR036236">
    <property type="entry name" value="Znf_C2H2_sf"/>
</dbReference>
<keyword evidence="7" id="KW-0539">Nucleus</keyword>
<gene>
    <name evidence="12" type="primary">LYAR</name>
    <name evidence="12" type="ORF">T05_11844</name>
</gene>
<evidence type="ECO:0000256" key="2">
    <source>
        <dbReference type="ARBA" id="ARBA00022723"/>
    </source>
</evidence>